<reference evidence="3 4" key="1">
    <citation type="submission" date="2016-10" db="EMBL/GenBank/DDBJ databases">
        <authorList>
            <person name="Varghese N."/>
            <person name="Submissions S."/>
        </authorList>
    </citation>
    <scope>NUCLEOTIDE SEQUENCE [LARGE SCALE GENOMIC DNA]</scope>
    <source>
        <strain evidence="3 4">S7-754</strain>
    </source>
</reference>
<dbReference type="EMBL" id="WSUT01000005">
    <property type="protein sequence ID" value="MWC43208.1"/>
    <property type="molecule type" value="Genomic_DNA"/>
</dbReference>
<organism evidence="3 4">
    <name type="scientific">Sphingomonas carotinifaciens</name>
    <dbReference type="NCBI Taxonomy" id="1166323"/>
    <lineage>
        <taxon>Bacteria</taxon>
        <taxon>Pseudomonadati</taxon>
        <taxon>Pseudomonadota</taxon>
        <taxon>Alphaproteobacteria</taxon>
        <taxon>Sphingomonadales</taxon>
        <taxon>Sphingomonadaceae</taxon>
        <taxon>Sphingomonas</taxon>
    </lineage>
</organism>
<evidence type="ECO:0000313" key="3">
    <source>
        <dbReference type="EMBL" id="SDF72552.1"/>
    </source>
</evidence>
<accession>A0A1G7NF06</accession>
<dbReference type="SUPFAM" id="SSF81301">
    <property type="entry name" value="Nucleotidyltransferase"/>
    <property type="match status" value="1"/>
</dbReference>
<keyword evidence="3" id="KW-0808">Transferase</keyword>
<dbReference type="Proteomes" id="UP000436801">
    <property type="component" value="Unassembled WGS sequence"/>
</dbReference>
<proteinExistence type="predicted"/>
<dbReference type="Pfam" id="PF01909">
    <property type="entry name" value="NTP_transf_2"/>
    <property type="match status" value="1"/>
</dbReference>
<dbReference type="AlphaFoldDB" id="A0A1G7NF06"/>
<feature type="domain" description="Polymerase nucleotidyl transferase" evidence="1">
    <location>
        <begin position="6"/>
        <end position="29"/>
    </location>
</feature>
<dbReference type="CDD" id="cd05403">
    <property type="entry name" value="NT_KNTase_like"/>
    <property type="match status" value="1"/>
</dbReference>
<evidence type="ECO:0000313" key="2">
    <source>
        <dbReference type="EMBL" id="MWC43208.1"/>
    </source>
</evidence>
<protein>
    <submittedName>
        <fullName evidence="3">Nucleotidyltransferase domain-containing protein</fullName>
    </submittedName>
</protein>
<sequence length="229" mass="24777">MSGEVLILYGSRARGDAGPNADVDLMLATGAPRPQSPVECMGVSLHRYPRTWLLERAGSGDLFAYHVGHEGVALQDADAFLLELRAAFMRRPSYVADARNGLLVARLLAEDDWGLDAGLRRRFFWGVRTCIISRHAEHARPVFAARELERLSGIDGLADALARREIMTFQECRALGKSLEAAVGDLAPASITGEVLRSALAAAGGFPAECALALERRRWEDGADGATYA</sequence>
<dbReference type="EMBL" id="FNBI01000005">
    <property type="protein sequence ID" value="SDF72552.1"/>
    <property type="molecule type" value="Genomic_DNA"/>
</dbReference>
<gene>
    <name evidence="2" type="ORF">GQR91_05965</name>
    <name evidence="3" type="ORF">SAMN05216557_105140</name>
</gene>
<dbReference type="Gene3D" id="3.30.460.10">
    <property type="entry name" value="Beta Polymerase, domain 2"/>
    <property type="match status" value="1"/>
</dbReference>
<dbReference type="InterPro" id="IPR002934">
    <property type="entry name" value="Polymerase_NTP_transf_dom"/>
</dbReference>
<dbReference type="OrthoDB" id="7596059at2"/>
<dbReference type="RefSeq" id="WP_149682735.1">
    <property type="nucleotide sequence ID" value="NZ_FNBI01000005.1"/>
</dbReference>
<evidence type="ECO:0000259" key="1">
    <source>
        <dbReference type="Pfam" id="PF01909"/>
    </source>
</evidence>
<dbReference type="InterPro" id="IPR043519">
    <property type="entry name" value="NT_sf"/>
</dbReference>
<evidence type="ECO:0000313" key="4">
    <source>
        <dbReference type="Proteomes" id="UP000323502"/>
    </source>
</evidence>
<dbReference type="GO" id="GO:0016779">
    <property type="term" value="F:nucleotidyltransferase activity"/>
    <property type="evidence" value="ECO:0007669"/>
    <property type="project" value="InterPro"/>
</dbReference>
<reference evidence="2 5" key="2">
    <citation type="submission" date="2019-12" db="EMBL/GenBank/DDBJ databases">
        <authorList>
            <person name="Zheng J."/>
        </authorList>
    </citation>
    <scope>NUCLEOTIDE SEQUENCE [LARGE SCALE GENOMIC DNA]</scope>
    <source>
        <strain evidence="2 5">DSM 27347</strain>
    </source>
</reference>
<name>A0A1G7NF06_9SPHN</name>
<dbReference type="Proteomes" id="UP000323502">
    <property type="component" value="Unassembled WGS sequence"/>
</dbReference>
<keyword evidence="4" id="KW-1185">Reference proteome</keyword>
<evidence type="ECO:0000313" key="5">
    <source>
        <dbReference type="Proteomes" id="UP000436801"/>
    </source>
</evidence>